<feature type="domain" description="FAD-dependent oxidoreductase 2 FAD-binding" evidence="4">
    <location>
        <begin position="14"/>
        <end position="374"/>
    </location>
</feature>
<dbReference type="Pfam" id="PF00890">
    <property type="entry name" value="FAD_binding_2"/>
    <property type="match status" value="1"/>
</dbReference>
<reference evidence="6 7" key="1">
    <citation type="journal article" date="2018" name="Syst. Appl. Microbiol.">
        <title>A new symbiotic nanoarchaeote (Candidatus Nanoclepta minutus) and its host (Zestosphaera tikiterensis gen. nov., sp. nov.) from a New Zealand hot spring.</title>
        <authorList>
            <person name="St John E."/>
            <person name="Liu Y."/>
            <person name="Podar M."/>
            <person name="Stott M.B."/>
            <person name="Meneghin J."/>
            <person name="Chen Z."/>
            <person name="Lagutin K."/>
            <person name="Mitchell K."/>
            <person name="Reysenbach A.L."/>
        </authorList>
    </citation>
    <scope>NUCLEOTIDE SEQUENCE [LARGE SCALE GENOMIC DNA]</scope>
    <source>
        <strain evidence="6">NZ3</strain>
    </source>
</reference>
<dbReference type="InterPro" id="IPR003953">
    <property type="entry name" value="FAD-dep_OxRdtase_2_FAD-bd"/>
</dbReference>
<dbReference type="GO" id="GO:0016491">
    <property type="term" value="F:oxidoreductase activity"/>
    <property type="evidence" value="ECO:0007669"/>
    <property type="project" value="UniProtKB-KW"/>
</dbReference>
<dbReference type="Gene3D" id="1.20.58.100">
    <property type="entry name" value="Fumarate reductase/succinate dehydrogenase flavoprotein-like, C-terminal domain"/>
    <property type="match status" value="1"/>
</dbReference>
<dbReference type="PANTHER" id="PTHR11632">
    <property type="entry name" value="SUCCINATE DEHYDROGENASE 2 FLAVOPROTEIN SUBUNIT"/>
    <property type="match status" value="1"/>
</dbReference>
<dbReference type="PRINTS" id="PR00368">
    <property type="entry name" value="FADPNR"/>
</dbReference>
<evidence type="ECO:0000256" key="3">
    <source>
        <dbReference type="PIRSR" id="PIRSR000171-1"/>
    </source>
</evidence>
<dbReference type="PIRSF" id="PIRSF000171">
    <property type="entry name" value="SDHA_APRA_LASPO"/>
    <property type="match status" value="1"/>
</dbReference>
<organism evidence="6 7">
    <name type="scientific">Zestosphaera tikiterensis</name>
    <dbReference type="NCBI Taxonomy" id="1973259"/>
    <lineage>
        <taxon>Archaea</taxon>
        <taxon>Thermoproteota</taxon>
        <taxon>Thermoprotei</taxon>
        <taxon>Desulfurococcales</taxon>
        <taxon>Desulfurococcaceae</taxon>
        <taxon>Zestosphaera</taxon>
    </lineage>
</organism>
<evidence type="ECO:0000256" key="1">
    <source>
        <dbReference type="ARBA" id="ARBA00022630"/>
    </source>
</evidence>
<evidence type="ECO:0000259" key="4">
    <source>
        <dbReference type="Pfam" id="PF00890"/>
    </source>
</evidence>
<dbReference type="SUPFAM" id="SSF51905">
    <property type="entry name" value="FAD/NAD(P)-binding domain"/>
    <property type="match status" value="1"/>
</dbReference>
<dbReference type="SUPFAM" id="SSF46977">
    <property type="entry name" value="Succinate dehydrogenase/fumarate reductase flavoprotein C-terminal domain"/>
    <property type="match status" value="1"/>
</dbReference>
<comment type="caution">
    <text evidence="6">The sequence shown here is derived from an EMBL/GenBank/DDBJ whole genome shotgun (WGS) entry which is preliminary data.</text>
</comment>
<dbReference type="Gene3D" id="3.50.50.60">
    <property type="entry name" value="FAD/NAD(P)-binding domain"/>
    <property type="match status" value="1"/>
</dbReference>
<dbReference type="InterPro" id="IPR030664">
    <property type="entry name" value="SdhA/FrdA/AprA"/>
</dbReference>
<keyword evidence="1" id="KW-0285">Flavoprotein</keyword>
<dbReference type="Proteomes" id="UP000244093">
    <property type="component" value="Unassembled WGS sequence"/>
</dbReference>
<dbReference type="Pfam" id="PF02910">
    <property type="entry name" value="Succ_DH_flav_C"/>
    <property type="match status" value="1"/>
</dbReference>
<dbReference type="PANTHER" id="PTHR11632:SF51">
    <property type="entry name" value="SUCCINATE DEHYDROGENASE [UBIQUINONE] FLAVOPROTEIN SUBUNIT, MITOCHONDRIAL"/>
    <property type="match status" value="1"/>
</dbReference>
<dbReference type="SUPFAM" id="SSF56425">
    <property type="entry name" value="Succinate dehydrogenase/fumarate reductase flavoprotein, catalytic domain"/>
    <property type="match status" value="1"/>
</dbReference>
<sequence length="537" mass="59701">MGYTNLINKFLTADLVIVGGGLAGLSSVLFTDLLFNDELKERTSVVLISKSSLGFATSTYYSEGVFRCPVNGYSREAYLRDVLESGRYVNRRPLVNALVSESLESVLLLEKVGIKFKSSKGFLRVVSDDLIFPGKELVLALRSYVLSKKNVKILENTYVLDVILGSNGSFYVICLSGNGDWILINSKVVLLATGGAANVYIRSDNPSQHTCDGHGIALRLGLPLIDMEFIQFFPLGIAVEGRPSLMIGFTKGKLVNGRGEDLIKKYGLDSLGRAVVYHRDKLSRYMMKEVNDGNDVNGALLLYPDLQEDRLSSGYVLMRRLNLSPPIKVLPTAHFSMGGVEVDEHCRTAIKGFYAVGELMGGVHGANRLGGNALTACVVFAKKAVEDIKNYIEKEFKDSVGRQVDTEVLRNVIERYNVREGPYDAGNLRNEIRSIMWSKVGVIRSAQTISESINELSNILENLHKIRIVTRHDVVKYVEVENTLLTSLAIAHASLTRTESRGSHYRVDYPNEDPNWIKNIIIKYNNGRYTINVEQVK</sequence>
<dbReference type="InterPro" id="IPR036188">
    <property type="entry name" value="FAD/NAD-bd_sf"/>
</dbReference>
<keyword evidence="2" id="KW-0560">Oxidoreductase</keyword>
<protein>
    <recommendedName>
        <fullName evidence="8">L-aspartate oxidase</fullName>
    </recommendedName>
</protein>
<evidence type="ECO:0000313" key="7">
    <source>
        <dbReference type="Proteomes" id="UP000244093"/>
    </source>
</evidence>
<proteinExistence type="predicted"/>
<dbReference type="EMBL" id="NBVN01000002">
    <property type="protein sequence ID" value="PUA33144.1"/>
    <property type="molecule type" value="Genomic_DNA"/>
</dbReference>
<dbReference type="InterPro" id="IPR027477">
    <property type="entry name" value="Succ_DH/fumarate_Rdtase_cat_sf"/>
</dbReference>
<accession>A0A2R7Y6I7</accession>
<evidence type="ECO:0000256" key="2">
    <source>
        <dbReference type="ARBA" id="ARBA00023002"/>
    </source>
</evidence>
<dbReference type="InterPro" id="IPR037099">
    <property type="entry name" value="Fum_R/Succ_DH_flav-like_C_sf"/>
</dbReference>
<dbReference type="AlphaFoldDB" id="A0A2R7Y6I7"/>
<evidence type="ECO:0008006" key="8">
    <source>
        <dbReference type="Google" id="ProtNLM"/>
    </source>
</evidence>
<dbReference type="Gene3D" id="3.90.700.10">
    <property type="entry name" value="Succinate dehydrogenase/fumarate reductase flavoprotein, catalytic domain"/>
    <property type="match status" value="1"/>
</dbReference>
<feature type="domain" description="Fumarate reductase/succinate dehydrogenase flavoprotein-like C-terminal" evidence="5">
    <location>
        <begin position="429"/>
        <end position="536"/>
    </location>
</feature>
<feature type="active site" description="Proton acceptor" evidence="3">
    <location>
        <position position="279"/>
    </location>
</feature>
<dbReference type="InterPro" id="IPR015939">
    <property type="entry name" value="Fum_Rdtase/Succ_DH_flav-like_C"/>
</dbReference>
<name>A0A2R7Y6I7_9CREN</name>
<evidence type="ECO:0000313" key="6">
    <source>
        <dbReference type="EMBL" id="PUA33144.1"/>
    </source>
</evidence>
<gene>
    <name evidence="6" type="ORF">B7O98_01520</name>
</gene>
<evidence type="ECO:0000259" key="5">
    <source>
        <dbReference type="Pfam" id="PF02910"/>
    </source>
</evidence>